<name>A0A8H7IZL9_9PLEO</name>
<comment type="caution">
    <text evidence="1">The sequence shown here is derived from an EMBL/GenBank/DDBJ whole genome shotgun (WGS) entry which is preliminary data.</text>
</comment>
<keyword evidence="2" id="KW-1185">Reference proteome</keyword>
<dbReference type="InterPro" id="IPR012337">
    <property type="entry name" value="RNaseH-like_sf"/>
</dbReference>
<dbReference type="EMBL" id="RZGK01000014">
    <property type="protein sequence ID" value="KAF9694064.1"/>
    <property type="molecule type" value="Genomic_DNA"/>
</dbReference>
<reference evidence="1" key="2">
    <citation type="submission" date="2020-09" db="EMBL/GenBank/DDBJ databases">
        <title>Reference genome assembly for Australian Ascochyta lentis isolate Al4.</title>
        <authorList>
            <person name="Lee R.C."/>
            <person name="Farfan-Caceres L.M."/>
            <person name="Debler J.W."/>
            <person name="Williams A.H."/>
            <person name="Henares B.M."/>
        </authorList>
    </citation>
    <scope>NUCLEOTIDE SEQUENCE</scope>
    <source>
        <strain evidence="1">Al4</strain>
    </source>
</reference>
<gene>
    <name evidence="1" type="ORF">EKO04_008075</name>
</gene>
<dbReference type="AlphaFoldDB" id="A0A8H7IZL9"/>
<accession>A0A8H7IZL9</accession>
<dbReference type="OrthoDB" id="26838at2759"/>
<evidence type="ECO:0000313" key="1">
    <source>
        <dbReference type="EMBL" id="KAF9694064.1"/>
    </source>
</evidence>
<dbReference type="PANTHER" id="PTHR43040:SF1">
    <property type="entry name" value="RIBONUCLEASE D"/>
    <property type="match status" value="1"/>
</dbReference>
<sequence length="185" mass="20875">MNDTRADIIETVDQVHNLVDYIVSQYVPPLCHLPILYVDLEGVNLCREGSASIPTLLIDFDGPARRVCLIDIHLLGARAFKTAGAKQKTMKDIFQNENIAKSKGVDLASWKSSKEKGKQLFKTKHEGATSVFNQRPIVEDIVMYCVGDVQYLPELRKRFLPESYEARAIVNEETKKRLVASQKPD</sequence>
<proteinExistence type="predicted"/>
<dbReference type="SUPFAM" id="SSF53098">
    <property type="entry name" value="Ribonuclease H-like"/>
    <property type="match status" value="1"/>
</dbReference>
<protein>
    <recommendedName>
        <fullName evidence="3">3'-5' exonuclease domain-containing protein</fullName>
    </recommendedName>
</protein>
<evidence type="ECO:0000313" key="2">
    <source>
        <dbReference type="Proteomes" id="UP000651452"/>
    </source>
</evidence>
<dbReference type="PANTHER" id="PTHR43040">
    <property type="entry name" value="RIBONUCLEASE D"/>
    <property type="match status" value="1"/>
</dbReference>
<reference evidence="1" key="1">
    <citation type="submission" date="2018-12" db="EMBL/GenBank/DDBJ databases">
        <authorList>
            <person name="Syme R.A."/>
            <person name="Farfan-Caceres L."/>
            <person name="Lichtenzveig J."/>
        </authorList>
    </citation>
    <scope>NUCLEOTIDE SEQUENCE</scope>
    <source>
        <strain evidence="1">Al4</strain>
    </source>
</reference>
<evidence type="ECO:0008006" key="3">
    <source>
        <dbReference type="Google" id="ProtNLM"/>
    </source>
</evidence>
<organism evidence="1 2">
    <name type="scientific">Ascochyta lentis</name>
    <dbReference type="NCBI Taxonomy" id="205686"/>
    <lineage>
        <taxon>Eukaryota</taxon>
        <taxon>Fungi</taxon>
        <taxon>Dikarya</taxon>
        <taxon>Ascomycota</taxon>
        <taxon>Pezizomycotina</taxon>
        <taxon>Dothideomycetes</taxon>
        <taxon>Pleosporomycetidae</taxon>
        <taxon>Pleosporales</taxon>
        <taxon>Pleosporineae</taxon>
        <taxon>Didymellaceae</taxon>
        <taxon>Ascochyta</taxon>
    </lineage>
</organism>
<dbReference type="Proteomes" id="UP000651452">
    <property type="component" value="Unassembled WGS sequence"/>
</dbReference>